<dbReference type="SUPFAM" id="SSF52949">
    <property type="entry name" value="Macro domain-like"/>
    <property type="match status" value="1"/>
</dbReference>
<proteinExistence type="predicted"/>
<reference evidence="2 3" key="1">
    <citation type="submission" date="2018-07" db="EMBL/GenBank/DDBJ databases">
        <title>Dyella solisilvae sp. nov., isolated from the pine and broad-leaved mixed forest soil.</title>
        <authorList>
            <person name="Gao Z."/>
            <person name="Qiu L."/>
        </authorList>
    </citation>
    <scope>NUCLEOTIDE SEQUENCE [LARGE SCALE GENOMIC DNA]</scope>
    <source>
        <strain evidence="2 3">DHG54</strain>
    </source>
</reference>
<dbReference type="InterPro" id="IPR043472">
    <property type="entry name" value="Macro_dom-like"/>
</dbReference>
<dbReference type="OrthoDB" id="20531at2"/>
<dbReference type="Gene3D" id="3.40.220.10">
    <property type="entry name" value="Leucine Aminopeptidase, subunit E, domain 1"/>
    <property type="match status" value="1"/>
</dbReference>
<sequence>MASGGRVPEQQSLGSWQGVTLDIAAWDAVAADVDLSFACMFTHELDGEPRGGLLHLNQALSGRLVQLRDEGVFLGAPMETLLISKPPTTFAARAVMVIGMGVPSQWATALTAQAVATAVRAATQLRVASAAFAPSLLDAGIAPNQTTNTASEMMKAVTLAIDAQVSLATNGLAPAPSLRRWVFDVGAAGFAAAAGEFRATLDQLKAG</sequence>
<protein>
    <submittedName>
        <fullName evidence="2">Peptidase M17</fullName>
    </submittedName>
</protein>
<name>A0A370K2G5_9GAMM</name>
<dbReference type="Pfam" id="PF02789">
    <property type="entry name" value="Peptidase_M17_N"/>
    <property type="match status" value="1"/>
</dbReference>
<keyword evidence="3" id="KW-1185">Reference proteome</keyword>
<accession>A0A370K2G5</accession>
<dbReference type="GO" id="GO:0006508">
    <property type="term" value="P:proteolysis"/>
    <property type="evidence" value="ECO:0007669"/>
    <property type="project" value="InterPro"/>
</dbReference>
<feature type="domain" description="Peptidase M17 leucyl aminopeptidase N-terminal" evidence="1">
    <location>
        <begin position="55"/>
        <end position="135"/>
    </location>
</feature>
<dbReference type="GO" id="GO:0070006">
    <property type="term" value="F:metalloaminopeptidase activity"/>
    <property type="evidence" value="ECO:0007669"/>
    <property type="project" value="InterPro"/>
</dbReference>
<dbReference type="EMBL" id="QQSY01000011">
    <property type="protein sequence ID" value="RDI96832.1"/>
    <property type="molecule type" value="Genomic_DNA"/>
</dbReference>
<gene>
    <name evidence="2" type="ORF">DVT68_19965</name>
</gene>
<organism evidence="2 3">
    <name type="scientific">Dyella solisilvae</name>
    <dbReference type="NCBI Taxonomy" id="1920168"/>
    <lineage>
        <taxon>Bacteria</taxon>
        <taxon>Pseudomonadati</taxon>
        <taxon>Pseudomonadota</taxon>
        <taxon>Gammaproteobacteria</taxon>
        <taxon>Lysobacterales</taxon>
        <taxon>Rhodanobacteraceae</taxon>
        <taxon>Dyella</taxon>
    </lineage>
</organism>
<comment type="caution">
    <text evidence="2">The sequence shown here is derived from an EMBL/GenBank/DDBJ whole genome shotgun (WGS) entry which is preliminary data.</text>
</comment>
<evidence type="ECO:0000313" key="3">
    <source>
        <dbReference type="Proteomes" id="UP000254711"/>
    </source>
</evidence>
<dbReference type="Proteomes" id="UP000254711">
    <property type="component" value="Unassembled WGS sequence"/>
</dbReference>
<evidence type="ECO:0000313" key="2">
    <source>
        <dbReference type="EMBL" id="RDI96832.1"/>
    </source>
</evidence>
<evidence type="ECO:0000259" key="1">
    <source>
        <dbReference type="Pfam" id="PF02789"/>
    </source>
</evidence>
<dbReference type="InterPro" id="IPR008283">
    <property type="entry name" value="Peptidase_M17_N"/>
</dbReference>
<dbReference type="AlphaFoldDB" id="A0A370K2G5"/>